<feature type="region of interest" description="Disordered" evidence="1">
    <location>
        <begin position="333"/>
        <end position="358"/>
    </location>
</feature>
<feature type="region of interest" description="Disordered" evidence="1">
    <location>
        <begin position="287"/>
        <end position="312"/>
    </location>
</feature>
<evidence type="ECO:0000313" key="3">
    <source>
        <dbReference type="Proteomes" id="UP000823388"/>
    </source>
</evidence>
<accession>A0A8T0Q6B4</accession>
<dbReference type="EMBL" id="CM029050">
    <property type="protein sequence ID" value="KAG2568132.1"/>
    <property type="molecule type" value="Genomic_DNA"/>
</dbReference>
<feature type="compositionally biased region" description="Basic residues" evidence="1">
    <location>
        <begin position="288"/>
        <end position="299"/>
    </location>
</feature>
<protein>
    <submittedName>
        <fullName evidence="2">Uncharacterized protein</fullName>
    </submittedName>
</protein>
<evidence type="ECO:0000256" key="1">
    <source>
        <dbReference type="SAM" id="MobiDB-lite"/>
    </source>
</evidence>
<evidence type="ECO:0000313" key="2">
    <source>
        <dbReference type="EMBL" id="KAG2568132.1"/>
    </source>
</evidence>
<organism evidence="2 3">
    <name type="scientific">Panicum virgatum</name>
    <name type="common">Blackwell switchgrass</name>
    <dbReference type="NCBI Taxonomy" id="38727"/>
    <lineage>
        <taxon>Eukaryota</taxon>
        <taxon>Viridiplantae</taxon>
        <taxon>Streptophyta</taxon>
        <taxon>Embryophyta</taxon>
        <taxon>Tracheophyta</taxon>
        <taxon>Spermatophyta</taxon>
        <taxon>Magnoliopsida</taxon>
        <taxon>Liliopsida</taxon>
        <taxon>Poales</taxon>
        <taxon>Poaceae</taxon>
        <taxon>PACMAD clade</taxon>
        <taxon>Panicoideae</taxon>
        <taxon>Panicodae</taxon>
        <taxon>Paniceae</taxon>
        <taxon>Panicinae</taxon>
        <taxon>Panicum</taxon>
        <taxon>Panicum sect. Hiantes</taxon>
    </lineage>
</organism>
<feature type="region of interest" description="Disordered" evidence="1">
    <location>
        <begin position="1"/>
        <end position="67"/>
    </location>
</feature>
<gene>
    <name evidence="2" type="ORF">PVAP13_7NG293824</name>
</gene>
<dbReference type="AlphaFoldDB" id="A0A8T0Q6B4"/>
<feature type="region of interest" description="Disordered" evidence="1">
    <location>
        <begin position="81"/>
        <end position="157"/>
    </location>
</feature>
<sequence length="358" mass="38878">MTLYCRQTQAHRPCQASSSRTWRRGQGRGVGTRPPLARRGRRSGRLTQRATGWRPKAARRRRGSATALRCAARVPAIPRRVSRRAAAAEGDTRAHGGAVEETWNTATGGSMAPVRDAGTSIDAGRGGDGERGARAGRHPGWTGNGTPTSSSSASRRKATLACTRWTRLFADRGVRHRHRERQQAAPMPGLLADLMQPHRRHRPVHPHVHAVATAQPEMMAPATAASCSARFRRAKCPYAGLRLHTYEEIITLPQPHRPCLASSSSVRSLTLAAPDRDRAAHIGSVRPSNRRRLARRTGRRSTAPPGTRLPRDGAASACRYVASGCHGAGIGRRQSGHGLARRRRGARRRWKPGIPGCG</sequence>
<name>A0A8T0Q6B4_PANVG</name>
<keyword evidence="3" id="KW-1185">Reference proteome</keyword>
<dbReference type="Proteomes" id="UP000823388">
    <property type="component" value="Chromosome 7N"/>
</dbReference>
<comment type="caution">
    <text evidence="2">The sequence shown here is derived from an EMBL/GenBank/DDBJ whole genome shotgun (WGS) entry which is preliminary data.</text>
</comment>
<feature type="compositionally biased region" description="Basic residues" evidence="1">
    <location>
        <begin position="339"/>
        <end position="351"/>
    </location>
</feature>
<reference evidence="2" key="1">
    <citation type="submission" date="2020-05" db="EMBL/GenBank/DDBJ databases">
        <title>WGS assembly of Panicum virgatum.</title>
        <authorList>
            <person name="Lovell J.T."/>
            <person name="Jenkins J."/>
            <person name="Shu S."/>
            <person name="Juenger T.E."/>
            <person name="Schmutz J."/>
        </authorList>
    </citation>
    <scope>NUCLEOTIDE SEQUENCE</scope>
    <source>
        <strain evidence="2">AP13</strain>
    </source>
</reference>
<proteinExistence type="predicted"/>
<feature type="compositionally biased region" description="Polar residues" evidence="1">
    <location>
        <begin position="1"/>
        <end position="20"/>
    </location>
</feature>